<dbReference type="InterPro" id="IPR050484">
    <property type="entry name" value="Transf_Hexapept/Carb_Anhydrase"/>
</dbReference>
<keyword evidence="2" id="KW-1185">Reference proteome</keyword>
<protein>
    <submittedName>
        <fullName evidence="1">Acetyltransferase</fullName>
    </submittedName>
</protein>
<sequence>MPIYALEGQRPELPAPGTYWIAPDAVLIGKVRVKPGASIWFGAVLRGDNEWIEVGEESNVQDMAMLHTDPGFPLTIGRGVTVGHKAILHGCTVGDDSLVGMGAIMLNGSAVGAGSLVGAGALITERKQFPDRSMVVGAPGKAIRSLDDEAVDGLRRAAQIYSDRFKRYIATLQDVTGA</sequence>
<dbReference type="InterPro" id="IPR001451">
    <property type="entry name" value="Hexapep"/>
</dbReference>
<dbReference type="SUPFAM" id="SSF51161">
    <property type="entry name" value="Trimeric LpxA-like enzymes"/>
    <property type="match status" value="1"/>
</dbReference>
<dbReference type="GO" id="GO:0016740">
    <property type="term" value="F:transferase activity"/>
    <property type="evidence" value="ECO:0007669"/>
    <property type="project" value="UniProtKB-KW"/>
</dbReference>
<dbReference type="PANTHER" id="PTHR13061">
    <property type="entry name" value="DYNACTIN SUBUNIT P25"/>
    <property type="match status" value="1"/>
</dbReference>
<dbReference type="RefSeq" id="WP_054357758.1">
    <property type="nucleotide sequence ID" value="NZ_JAPCYQ010000001.1"/>
</dbReference>
<reference evidence="1 2" key="1">
    <citation type="submission" date="2015-09" db="EMBL/GenBank/DDBJ databases">
        <authorList>
            <person name="Jackson K.R."/>
            <person name="Lunt B.L."/>
            <person name="Fisher J.N.B."/>
            <person name="Gardner A.V."/>
            <person name="Bailey M.E."/>
            <person name="Deus L.M."/>
            <person name="Earl A.S."/>
            <person name="Gibby P.D."/>
            <person name="Hartmann K.A."/>
            <person name="Liu J.E."/>
            <person name="Manci A.M."/>
            <person name="Nielsen D.A."/>
            <person name="Solomon M.B."/>
            <person name="Breakwell D.P."/>
            <person name="Burnett S.H."/>
            <person name="Grose J.H."/>
        </authorList>
    </citation>
    <scope>NUCLEOTIDE SEQUENCE [LARGE SCALE GENOMIC DNA]</scope>
    <source>
        <strain evidence="1 2">16</strain>
    </source>
</reference>
<accession>A0A0P6VHS6</accession>
<comment type="caution">
    <text evidence="1">The sequence shown here is derived from an EMBL/GenBank/DDBJ whole genome shotgun (WGS) entry which is preliminary data.</text>
</comment>
<dbReference type="Pfam" id="PF14602">
    <property type="entry name" value="Hexapep_2"/>
    <property type="match status" value="1"/>
</dbReference>
<evidence type="ECO:0000313" key="2">
    <source>
        <dbReference type="Proteomes" id="UP000048984"/>
    </source>
</evidence>
<dbReference type="Gene3D" id="2.160.10.10">
    <property type="entry name" value="Hexapeptide repeat proteins"/>
    <property type="match status" value="1"/>
</dbReference>
<name>A0A0P6VHS6_9HYPH</name>
<proteinExistence type="predicted"/>
<dbReference type="PANTHER" id="PTHR13061:SF29">
    <property type="entry name" value="GAMMA CARBONIC ANHYDRASE-LIKE 1, MITOCHONDRIAL-RELATED"/>
    <property type="match status" value="1"/>
</dbReference>
<keyword evidence="1" id="KW-0808">Transferase</keyword>
<dbReference type="CDD" id="cd04645">
    <property type="entry name" value="LbH_gamma_CA_like"/>
    <property type="match status" value="1"/>
</dbReference>
<dbReference type="Proteomes" id="UP000048984">
    <property type="component" value="Unassembled WGS sequence"/>
</dbReference>
<organism evidence="1 2">
    <name type="scientific">Prosthecodimorpha hirschii</name>
    <dbReference type="NCBI Taxonomy" id="665126"/>
    <lineage>
        <taxon>Bacteria</taxon>
        <taxon>Pseudomonadati</taxon>
        <taxon>Pseudomonadota</taxon>
        <taxon>Alphaproteobacteria</taxon>
        <taxon>Hyphomicrobiales</taxon>
        <taxon>Ancalomicrobiaceae</taxon>
        <taxon>Prosthecodimorpha</taxon>
    </lineage>
</organism>
<dbReference type="InterPro" id="IPR011004">
    <property type="entry name" value="Trimer_LpxA-like_sf"/>
</dbReference>
<dbReference type="STRING" id="665126.ABB55_04595"/>
<dbReference type="EMBL" id="LJYW01000001">
    <property type="protein sequence ID" value="KPL51596.1"/>
    <property type="molecule type" value="Genomic_DNA"/>
</dbReference>
<reference evidence="1 2" key="2">
    <citation type="submission" date="2015-10" db="EMBL/GenBank/DDBJ databases">
        <title>Draft Genome Sequence of Prosthecomicrobium hirschii ATCC 27832.</title>
        <authorList>
            <person name="Daniel J."/>
            <person name="Givan S.A."/>
            <person name="Brun Y.V."/>
            <person name="Brown P.J."/>
        </authorList>
    </citation>
    <scope>NUCLEOTIDE SEQUENCE [LARGE SCALE GENOMIC DNA]</scope>
    <source>
        <strain evidence="1 2">16</strain>
    </source>
</reference>
<evidence type="ECO:0000313" key="1">
    <source>
        <dbReference type="EMBL" id="KPL51596.1"/>
    </source>
</evidence>
<dbReference type="InterPro" id="IPR047324">
    <property type="entry name" value="LbH_gamma_CA-like"/>
</dbReference>
<dbReference type="AlphaFoldDB" id="A0A0P6VHS6"/>
<gene>
    <name evidence="1" type="ORF">ABB55_04595</name>
</gene>